<dbReference type="STRING" id="520822.A0A195BJ39"/>
<dbReference type="PROSITE" id="PS50862">
    <property type="entry name" value="AA_TRNA_LIGASE_II"/>
    <property type="match status" value="1"/>
</dbReference>
<evidence type="ECO:0000256" key="6">
    <source>
        <dbReference type="ARBA" id="ARBA00022723"/>
    </source>
</evidence>
<feature type="region of interest" description="Disordered" evidence="20">
    <location>
        <begin position="1583"/>
        <end position="1629"/>
    </location>
</feature>
<evidence type="ECO:0000256" key="8">
    <source>
        <dbReference type="ARBA" id="ARBA00022833"/>
    </source>
</evidence>
<dbReference type="NCBIfam" id="TIGR00463">
    <property type="entry name" value="gltX_arch"/>
    <property type="match status" value="1"/>
</dbReference>
<evidence type="ECO:0000256" key="20">
    <source>
        <dbReference type="SAM" id="MobiDB-lite"/>
    </source>
</evidence>
<dbReference type="SUPFAM" id="SSF47060">
    <property type="entry name" value="S15/NS1 RNA-binding domain"/>
    <property type="match status" value="8"/>
</dbReference>
<dbReference type="GO" id="GO:0004827">
    <property type="term" value="F:proline-tRNA ligase activity"/>
    <property type="evidence" value="ECO:0007669"/>
    <property type="project" value="UniProtKB-EC"/>
</dbReference>
<dbReference type="CDD" id="cd00936">
    <property type="entry name" value="WEPRS_RNA"/>
    <property type="match status" value="8"/>
</dbReference>
<keyword evidence="6" id="KW-0479">Metal-binding</keyword>
<dbReference type="Gene3D" id="1.20.1050.130">
    <property type="match status" value="1"/>
</dbReference>
<dbReference type="SUPFAM" id="SSF47616">
    <property type="entry name" value="GST C-terminal domain-like"/>
    <property type="match status" value="1"/>
</dbReference>
<feature type="region of interest" description="Disordered" evidence="20">
    <location>
        <begin position="1506"/>
        <end position="1537"/>
    </location>
</feature>
<dbReference type="InterPro" id="IPR020058">
    <property type="entry name" value="Glu/Gln-tRNA-synth_Ib_cat-dom"/>
</dbReference>
<dbReference type="InterPro" id="IPR004046">
    <property type="entry name" value="GST_C"/>
</dbReference>
<evidence type="ECO:0000256" key="19">
    <source>
        <dbReference type="SAM" id="Coils"/>
    </source>
</evidence>
<dbReference type="InterPro" id="IPR004499">
    <property type="entry name" value="Pro-tRNA-ligase_IIa_arc-type"/>
</dbReference>
<dbReference type="Pfam" id="PF03950">
    <property type="entry name" value="tRNA-synt_1c_C"/>
    <property type="match status" value="1"/>
</dbReference>
<feature type="domain" description="WHEP-TRS" evidence="23">
    <location>
        <begin position="1315"/>
        <end position="1371"/>
    </location>
</feature>
<feature type="compositionally biased region" description="Basic and acidic residues" evidence="20">
    <location>
        <begin position="1304"/>
        <end position="1315"/>
    </location>
</feature>
<feature type="domain" description="WHEP-TRS" evidence="23">
    <location>
        <begin position="1461"/>
        <end position="1517"/>
    </location>
</feature>
<dbReference type="Pfam" id="PF20974">
    <property type="entry name" value="tRNA-synt_1c_C2"/>
    <property type="match status" value="1"/>
</dbReference>
<dbReference type="SUPFAM" id="SSF52374">
    <property type="entry name" value="Nucleotidylyl transferase"/>
    <property type="match status" value="1"/>
</dbReference>
<feature type="domain" description="WHEP-TRS" evidence="23">
    <location>
        <begin position="1025"/>
        <end position="1081"/>
    </location>
</feature>
<dbReference type="PROSITE" id="PS00762">
    <property type="entry name" value="WHEP_TRS_1"/>
    <property type="match status" value="7"/>
</dbReference>
<keyword evidence="13" id="KW-0511">Multifunctional enzyme</keyword>
<keyword evidence="10" id="KW-0694">RNA-binding</keyword>
<dbReference type="Pfam" id="PF00458">
    <property type="entry name" value="WHEP-TRS"/>
    <property type="match status" value="8"/>
</dbReference>
<evidence type="ECO:0000256" key="7">
    <source>
        <dbReference type="ARBA" id="ARBA00022741"/>
    </source>
</evidence>
<name>A0A195BJ39_9HYME</name>
<evidence type="ECO:0000256" key="16">
    <source>
        <dbReference type="ARBA" id="ARBA00061295"/>
    </source>
</evidence>
<evidence type="ECO:0000256" key="14">
    <source>
        <dbReference type="ARBA" id="ARBA00047366"/>
    </source>
</evidence>
<evidence type="ECO:0000256" key="10">
    <source>
        <dbReference type="ARBA" id="ARBA00022884"/>
    </source>
</evidence>
<dbReference type="PROSITE" id="PS50405">
    <property type="entry name" value="GST_CTER"/>
    <property type="match status" value="1"/>
</dbReference>
<dbReference type="InterPro" id="IPR020059">
    <property type="entry name" value="Glu/Gln-tRNA-synth_Ib_codon-bd"/>
</dbReference>
<feature type="domain" description="Aminoacyl-transfer RNA synthetases class-II family profile" evidence="22">
    <location>
        <begin position="1669"/>
        <end position="1911"/>
    </location>
</feature>
<reference evidence="24 25" key="1">
    <citation type="submission" date="2015-09" db="EMBL/GenBank/DDBJ databases">
        <title>Atta colombica WGS genome.</title>
        <authorList>
            <person name="Nygaard S."/>
            <person name="Hu H."/>
            <person name="Boomsma J."/>
            <person name="Zhang G."/>
        </authorList>
    </citation>
    <scope>NUCLEOTIDE SEQUENCE [LARGE SCALE GENOMIC DNA]</scope>
    <source>
        <strain evidence="24">Treedump-2</strain>
        <tissue evidence="24">Whole body</tissue>
    </source>
</reference>
<evidence type="ECO:0000256" key="18">
    <source>
        <dbReference type="ARBA" id="ARBA00076053"/>
    </source>
</evidence>
<dbReference type="InterPro" id="IPR011035">
    <property type="entry name" value="Ribosomal_bL25/Gln-tRNA_synth"/>
</dbReference>
<dbReference type="Pfam" id="PF00043">
    <property type="entry name" value="GST_C"/>
    <property type="match status" value="1"/>
</dbReference>
<organism evidence="24 25">
    <name type="scientific">Atta colombica</name>
    <dbReference type="NCBI Taxonomy" id="520822"/>
    <lineage>
        <taxon>Eukaryota</taxon>
        <taxon>Metazoa</taxon>
        <taxon>Ecdysozoa</taxon>
        <taxon>Arthropoda</taxon>
        <taxon>Hexapoda</taxon>
        <taxon>Insecta</taxon>
        <taxon>Pterygota</taxon>
        <taxon>Neoptera</taxon>
        <taxon>Endopterygota</taxon>
        <taxon>Hymenoptera</taxon>
        <taxon>Apocrita</taxon>
        <taxon>Aculeata</taxon>
        <taxon>Formicoidea</taxon>
        <taxon>Formicidae</taxon>
        <taxon>Myrmicinae</taxon>
        <taxon>Atta</taxon>
    </lineage>
</organism>
<dbReference type="GO" id="GO:0006424">
    <property type="term" value="P:glutamyl-tRNA aminoacylation"/>
    <property type="evidence" value="ECO:0007669"/>
    <property type="project" value="InterPro"/>
</dbReference>
<feature type="region of interest" description="Disordered" evidence="20">
    <location>
        <begin position="199"/>
        <end position="219"/>
    </location>
</feature>
<sequence>MRSSGRIGRDGQILKINNVDEETMAFTITLNPVNHVLDVLVVAEVINSEKKDIIILWNNTWNDESDVCLYDKDHKLLGQYNNEITRNLARTINPLLYGGTCPYERTEIDHWMSCALILQNKQINKELLNYLNDVLITRTWLVTKRLTLADIHVFCVLHRHEYIKSYAKDYCNITRWYKHMESLPVFSNAISVIAKNCSSTSKPKDVSSQKEKSDIKQTKTRKQEGKFIDLPGAEMGKVVVRFPPEASGYLHIGHAKAALLNQYYAEIFQGQLIMRFDDTNPAKETIEFEEAILEDLKLLQIKPDRFTHTSDYFDILQEYCTTLIKDGKAYLDCTPANLMKEQRDKRLKSEYRDLSSFENLKLWEEMKRGTKMGQEYCVRAKIDYQSTNGCMRDPTIYRCKLEPHPRTGNKYKIYPTYDFACPIVDVIENVTHTLRTTEYHDRDAQFYWIIEALGLRRPYIWEYSRLNMTHTVLSKRKLTWFVNEGLVDGWDDPRFPTVRGILRRGMTVEGLKQFIIAQGSSKSVVFMEWDKIWAFNKKVIDPVAIRYTALEYNELIPVNVIDVKEEWLIVQNHPKDSSRGTKQVRVGSKILIEKEDAERLIEGQNATFINWGNIMIQKINKYDGNIVDVQARLNLEDKNYKNTLKLTWLAESLPTSDSNAEKSNPIKCYAVYFDHIMSVPVLGKDDDFKNFVAKNTRKEIRMLGEVELKRVKKGEIIQLQRKGFFICDIPYASSSYSTREPPIVLFHIPDGHTTTPYMTPAISNNQQESKVQHVETLDIIYRNPLEKIEEAIVKYDKTKILDPSWKDKIQSLMKELGLMIPYDAVNGTLRISTDSMLYPLYLKEKNEEYADEVYTDIEDYFQRLMDMHFYRMLLLLSVYNLVFKDPDTDDPLVCMSVAIKAQFDKVQFLKNLKADKSKIVQEEKILSDLKKNYKIMMNGQDWKPELSEPESNVYSDQKVDPEIQEIFERYKKQGHTKEYILYMVDIQKSIYEYLRIAKESMFNKRRWTYGPTGPTEDFGAYLKTRTKLLFEKIKKQSDEVRDLKSSKADKSIIEQEVKVLLTLKSDYKIVTGRDWKATDSKVANTESKIKSENQEISEAEKISEEIKKQGDKVRNLKSSKADKNIIDQEVKVLLSLKSDYKNATDQDWKLVDIKVTESKVKPENQEISEAEKISEEIKKQGDKIRNLKSLKADKSIIDQEVKVLLSLKSNYKNTTGQDWKPADTKVASTESKTKPENQDISEAEKISEEIKKQGDKIRNLKSSKADKSIIDQEVKVLLSLKSDYKNTTGQDWKPADTKVASTESKTKSENQDISEAEKISEEIKKQGDKIRNLKSSKADKSIIDQEVKVLLSLKSDYKNTTGQDWKPADTKVASTESKTKSENQDISEAEKISEEIKKQGDKIRNLKSSKADKSIIDQEVKVLLSLKSDYKNTTGQDWKPADTKVASTESKTKSENQDISEAEKISEEIKKQGDKIRNLKSSKADKSIIDQEVKVLLSLKSDYKNTTGQDWKPADTKVASTESKTKPENQDISEAEKISEEIKKQGDKIRNLKSSKADKSIIDQEVKVLLSLKSDYKNLTGQDWKPVNSDAASKKEKQNISKPEKMSEKEVAKNANNKDSDSSKTGTRLGLEAKKEENFTDWYSQVITKSGMIEYYDVSGCYILRPWSFSIWKIIKEFIDKEITDTGVQECYFPIFVTRSVLEKEKAHIADFAPEVAWVTKYGETDLAEPIAIRPTSETIMYPAYAKWLRSDTELPLRLNQWNNVVRWEFKDPKPFLRTREFLWQEGHTAFATKAEAEAEVLMILDLYARVYENLLAVPVIKGRKTEKEKFAGGEYTTTVEAFIPINGRAIQGATSHYLGQNFSKMFNIQVEGIAGREEKTFVYQNSWGLTTRTIGVMIMVHGDDRGLVLPPNIAPIQIIVIPCGIAVNMDEHTKENILKKCDWLVRHLGQEGKFRVKNDCRLNRTPGWKFNHWELKGVPIRLEVGPKDLLKNQVTVVRRDNFQRTAIEIYNDNIITPLTSILNDVQKQLLSRAKSKLNEHIKKVEKWSDFNPELNKKNLLLAPFCGDPACEDKIKEDSKEDKSESAESGSLMGAKSLCIPFDQPEMTRPLNELKCIHHSCKNKPKFYTLFGRSY</sequence>
<dbReference type="InterPro" id="IPR016061">
    <property type="entry name" value="Pro-tRNA_ligase_II_C"/>
</dbReference>
<dbReference type="SUPFAM" id="SSF52954">
    <property type="entry name" value="Class II aaRS ABD-related"/>
    <property type="match status" value="1"/>
</dbReference>
<dbReference type="Gene3D" id="2.40.240.10">
    <property type="entry name" value="Ribosomal Protein L25, Chain P"/>
    <property type="match status" value="1"/>
</dbReference>
<dbReference type="SMART" id="SM00946">
    <property type="entry name" value="ProRS-C_1"/>
    <property type="match status" value="1"/>
</dbReference>
<feature type="domain" description="WHEP-TRS" evidence="23">
    <location>
        <begin position="1098"/>
        <end position="1154"/>
    </location>
</feature>
<evidence type="ECO:0000259" key="21">
    <source>
        <dbReference type="PROSITE" id="PS50405"/>
    </source>
</evidence>
<evidence type="ECO:0000259" key="23">
    <source>
        <dbReference type="PROSITE" id="PS51185"/>
    </source>
</evidence>
<dbReference type="InterPro" id="IPR006195">
    <property type="entry name" value="aa-tRNA-synth_II"/>
</dbReference>
<dbReference type="InterPro" id="IPR036621">
    <property type="entry name" value="Anticodon-bd_dom_sf"/>
</dbReference>
<evidence type="ECO:0000256" key="12">
    <source>
        <dbReference type="ARBA" id="ARBA00023146"/>
    </source>
</evidence>
<feature type="domain" description="GST C-terminal" evidence="21">
    <location>
        <begin position="66"/>
        <end position="206"/>
    </location>
</feature>
<dbReference type="GO" id="GO:0006433">
    <property type="term" value="P:prolyl-tRNA aminoacylation"/>
    <property type="evidence" value="ECO:0007669"/>
    <property type="project" value="InterPro"/>
</dbReference>
<evidence type="ECO:0000256" key="15">
    <source>
        <dbReference type="ARBA" id="ARBA00050792"/>
    </source>
</evidence>
<dbReference type="FunFam" id="3.40.50.800:FF:000005">
    <property type="entry name" value="bifunctional glutamate/proline--tRNA ligase"/>
    <property type="match status" value="1"/>
</dbReference>
<dbReference type="SUPFAM" id="SSF50715">
    <property type="entry name" value="Ribosomal protein L25-like"/>
    <property type="match status" value="1"/>
</dbReference>
<dbReference type="GO" id="GO:0017101">
    <property type="term" value="C:aminoacyl-tRNA synthetase multienzyme complex"/>
    <property type="evidence" value="ECO:0007669"/>
    <property type="project" value="TreeGrafter"/>
</dbReference>
<keyword evidence="5" id="KW-0436">Ligase</keyword>
<protein>
    <recommendedName>
        <fullName evidence="17">Bifunctional glutamate/proline--tRNA ligase</fullName>
        <ecNumber evidence="2">6.1.1.15</ecNumber>
        <ecNumber evidence="3">6.1.1.17</ecNumber>
    </recommendedName>
    <alternativeName>
        <fullName evidence="18">Bifunctional aminoacyl-tRNA synthetase</fullName>
    </alternativeName>
</protein>
<evidence type="ECO:0000259" key="22">
    <source>
        <dbReference type="PROSITE" id="PS50862"/>
    </source>
</evidence>
<keyword evidence="8" id="KW-0862">Zinc</keyword>
<keyword evidence="9" id="KW-0067">ATP-binding</keyword>
<feature type="compositionally biased region" description="Basic and acidic residues" evidence="20">
    <location>
        <begin position="1523"/>
        <end position="1537"/>
    </location>
</feature>
<dbReference type="InterPro" id="IPR004154">
    <property type="entry name" value="Anticodon-bd"/>
</dbReference>
<dbReference type="CDD" id="cd00862">
    <property type="entry name" value="ProRS_anticodon_zinc"/>
    <property type="match status" value="1"/>
</dbReference>
<dbReference type="GO" id="GO:0004818">
    <property type="term" value="F:glutamate-tRNA ligase activity"/>
    <property type="evidence" value="ECO:0007669"/>
    <property type="project" value="UniProtKB-EC"/>
</dbReference>
<dbReference type="PROSITE" id="PS51185">
    <property type="entry name" value="WHEP_TRS_2"/>
    <property type="match status" value="8"/>
</dbReference>
<evidence type="ECO:0000256" key="2">
    <source>
        <dbReference type="ARBA" id="ARBA00012831"/>
    </source>
</evidence>
<dbReference type="InterPro" id="IPR000924">
    <property type="entry name" value="Glu/Gln-tRNA-synth"/>
</dbReference>
<dbReference type="PANTHER" id="PTHR43382">
    <property type="entry name" value="PROLYL-TRNA SYNTHETASE"/>
    <property type="match status" value="1"/>
</dbReference>
<dbReference type="NCBIfam" id="TIGR00408">
    <property type="entry name" value="proS_fam_I"/>
    <property type="match status" value="1"/>
</dbReference>
<feature type="region of interest" description="Disordered" evidence="20">
    <location>
        <begin position="1360"/>
        <end position="1391"/>
    </location>
</feature>
<dbReference type="InterPro" id="IPR045864">
    <property type="entry name" value="aa-tRNA-synth_II/BPL/LPL"/>
</dbReference>
<dbReference type="InterPro" id="IPR033721">
    <property type="entry name" value="ProRS_core_arch_euk"/>
</dbReference>
<dbReference type="InterPro" id="IPR010987">
    <property type="entry name" value="Glutathione-S-Trfase_C-like"/>
</dbReference>
<keyword evidence="11" id="KW-0648">Protein biosynthesis</keyword>
<comment type="catalytic activity">
    <reaction evidence="14">
        <text>tRNA(Glu) + L-glutamate + ATP = L-glutamyl-tRNA(Glu) + AMP + diphosphate</text>
        <dbReference type="Rhea" id="RHEA:23540"/>
        <dbReference type="Rhea" id="RHEA-COMP:9663"/>
        <dbReference type="Rhea" id="RHEA-COMP:9680"/>
        <dbReference type="ChEBI" id="CHEBI:29985"/>
        <dbReference type="ChEBI" id="CHEBI:30616"/>
        <dbReference type="ChEBI" id="CHEBI:33019"/>
        <dbReference type="ChEBI" id="CHEBI:78442"/>
        <dbReference type="ChEBI" id="CHEBI:78520"/>
        <dbReference type="ChEBI" id="CHEBI:456215"/>
        <dbReference type="EC" id="6.1.1.17"/>
    </reaction>
    <physiologicalReaction direction="left-to-right" evidence="14">
        <dbReference type="Rhea" id="RHEA:23541"/>
    </physiologicalReaction>
</comment>
<dbReference type="EC" id="6.1.1.17" evidence="3"/>
<dbReference type="FunFam" id="3.30.110.30:FF:000001">
    <property type="entry name" value="Bifunctional glutamate/proline--tRNA ligase"/>
    <property type="match status" value="1"/>
</dbReference>
<dbReference type="OrthoDB" id="1350766at2759"/>
<dbReference type="GO" id="GO:0005737">
    <property type="term" value="C:cytoplasm"/>
    <property type="evidence" value="ECO:0007669"/>
    <property type="project" value="InterPro"/>
</dbReference>
<feature type="coiled-coil region" evidence="19">
    <location>
        <begin position="1082"/>
        <end position="1119"/>
    </location>
</feature>
<gene>
    <name evidence="24" type="ORF">ALC53_04904</name>
</gene>
<dbReference type="Gene3D" id="3.30.930.10">
    <property type="entry name" value="Bira Bifunctional Protein, Domain 2"/>
    <property type="match status" value="1"/>
</dbReference>
<dbReference type="CDD" id="cd10309">
    <property type="entry name" value="GST_C_GluProRS_N"/>
    <property type="match status" value="1"/>
</dbReference>
<dbReference type="Proteomes" id="UP000078540">
    <property type="component" value="Unassembled WGS sequence"/>
</dbReference>
<comment type="catalytic activity">
    <reaction evidence="15">
        <text>tRNA(Pro) + L-proline + ATP = L-prolyl-tRNA(Pro) + AMP + diphosphate</text>
        <dbReference type="Rhea" id="RHEA:14305"/>
        <dbReference type="Rhea" id="RHEA-COMP:9700"/>
        <dbReference type="Rhea" id="RHEA-COMP:9702"/>
        <dbReference type="ChEBI" id="CHEBI:30616"/>
        <dbReference type="ChEBI" id="CHEBI:33019"/>
        <dbReference type="ChEBI" id="CHEBI:60039"/>
        <dbReference type="ChEBI" id="CHEBI:78442"/>
        <dbReference type="ChEBI" id="CHEBI:78532"/>
        <dbReference type="ChEBI" id="CHEBI:456215"/>
        <dbReference type="EC" id="6.1.1.15"/>
    </reaction>
    <physiologicalReaction direction="left-to-right" evidence="15">
        <dbReference type="Rhea" id="RHEA:14306"/>
    </physiologicalReaction>
</comment>
<evidence type="ECO:0000256" key="9">
    <source>
        <dbReference type="ARBA" id="ARBA00022840"/>
    </source>
</evidence>
<dbReference type="Pfam" id="PF00749">
    <property type="entry name" value="tRNA-synt_1c"/>
    <property type="match status" value="1"/>
</dbReference>
<dbReference type="FunFam" id="3.90.800.10:FF:000001">
    <property type="entry name" value="Glutamine--tRNA ligase"/>
    <property type="match status" value="1"/>
</dbReference>
<dbReference type="PROSITE" id="PS00178">
    <property type="entry name" value="AA_TRNA_LIGASE_I"/>
    <property type="match status" value="1"/>
</dbReference>
<feature type="region of interest" description="Disordered" evidence="20">
    <location>
        <begin position="1287"/>
        <end position="1315"/>
    </location>
</feature>
<keyword evidence="4" id="KW-0597">Phosphoprotein</keyword>
<evidence type="ECO:0000256" key="17">
    <source>
        <dbReference type="ARBA" id="ARBA00067786"/>
    </source>
</evidence>
<feature type="compositionally biased region" description="Basic and acidic residues" evidence="20">
    <location>
        <begin position="1231"/>
        <end position="1246"/>
    </location>
</feature>
<dbReference type="CDD" id="cd00778">
    <property type="entry name" value="ProRS_core_arch_euk"/>
    <property type="match status" value="1"/>
</dbReference>
<proteinExistence type="inferred from homology"/>
<dbReference type="InterPro" id="IPR009068">
    <property type="entry name" value="uS15_NS1_RNA-bd_sf"/>
</dbReference>
<evidence type="ECO:0000256" key="11">
    <source>
        <dbReference type="ARBA" id="ARBA00022917"/>
    </source>
</evidence>
<dbReference type="KEGG" id="acoc:108685671"/>
<dbReference type="GO" id="GO:0003723">
    <property type="term" value="F:RNA binding"/>
    <property type="evidence" value="ECO:0007669"/>
    <property type="project" value="UniProtKB-KW"/>
</dbReference>
<dbReference type="EMBL" id="KQ976455">
    <property type="protein sequence ID" value="KYM85116.1"/>
    <property type="molecule type" value="Genomic_DNA"/>
</dbReference>
<keyword evidence="12 24" id="KW-0030">Aminoacyl-tRNA synthetase</keyword>
<dbReference type="Pfam" id="PF09180">
    <property type="entry name" value="ProRS-C_1"/>
    <property type="match status" value="1"/>
</dbReference>
<feature type="domain" description="WHEP-TRS" evidence="23">
    <location>
        <begin position="1534"/>
        <end position="1590"/>
    </location>
</feature>
<dbReference type="EC" id="6.1.1.15" evidence="2"/>
<feature type="region of interest" description="Disordered" evidence="20">
    <location>
        <begin position="1433"/>
        <end position="1462"/>
    </location>
</feature>
<dbReference type="GO" id="GO:0046872">
    <property type="term" value="F:metal ion binding"/>
    <property type="evidence" value="ECO:0007669"/>
    <property type="project" value="UniProtKB-KW"/>
</dbReference>
<dbReference type="HAMAP" id="MF_01571">
    <property type="entry name" value="Pro_tRNA_synth_type3"/>
    <property type="match status" value="1"/>
</dbReference>
<feature type="compositionally biased region" description="Basic and acidic residues" evidence="20">
    <location>
        <begin position="1450"/>
        <end position="1462"/>
    </location>
</feature>
<dbReference type="FunFam" id="3.30.930.10:FF:000007">
    <property type="entry name" value="Bifunctional glutamate/proline--tRNA ligase"/>
    <property type="match status" value="1"/>
</dbReference>
<dbReference type="InterPro" id="IPR002314">
    <property type="entry name" value="aa-tRNA-synt_IIb"/>
</dbReference>
<dbReference type="Pfam" id="PF03129">
    <property type="entry name" value="HGTP_anticodon"/>
    <property type="match status" value="1"/>
</dbReference>
<dbReference type="InterPro" id="IPR014729">
    <property type="entry name" value="Rossmann-like_a/b/a_fold"/>
</dbReference>
<comment type="similarity">
    <text evidence="16">In the N-terminal section; belongs to the class-I aminoacyl-tRNA synthetase family. Glutamate--tRNA ligase type 2 subfamily.</text>
</comment>
<dbReference type="GO" id="GO:0005524">
    <property type="term" value="F:ATP binding"/>
    <property type="evidence" value="ECO:0007669"/>
    <property type="project" value="UniProtKB-KW"/>
</dbReference>
<accession>A0A195BJ39</accession>
<feature type="domain" description="WHEP-TRS" evidence="23">
    <location>
        <begin position="1169"/>
        <end position="1225"/>
    </location>
</feature>
<dbReference type="Gene3D" id="3.40.50.620">
    <property type="entry name" value="HUPs"/>
    <property type="match status" value="1"/>
</dbReference>
<feature type="compositionally biased region" description="Basic and acidic residues" evidence="20">
    <location>
        <begin position="1377"/>
        <end position="1391"/>
    </location>
</feature>
<dbReference type="Gene3D" id="3.30.110.30">
    <property type="entry name" value="C-terminal domain of ProRS"/>
    <property type="match status" value="1"/>
</dbReference>
<evidence type="ECO:0000256" key="1">
    <source>
        <dbReference type="ARBA" id="ARBA00009968"/>
    </source>
</evidence>
<dbReference type="FunFam" id="3.40.50.620:FF:000070">
    <property type="entry name" value="Bifunctional glutamate/proline--tRNA ligase"/>
    <property type="match status" value="1"/>
</dbReference>
<dbReference type="SUPFAM" id="SSF64586">
    <property type="entry name" value="C-terminal domain of ProRS"/>
    <property type="match status" value="1"/>
</dbReference>
<keyword evidence="7" id="KW-0547">Nucleotide-binding</keyword>
<feature type="domain" description="WHEP-TRS" evidence="23">
    <location>
        <begin position="1242"/>
        <end position="1298"/>
    </location>
</feature>
<dbReference type="InterPro" id="IPR017449">
    <property type="entry name" value="Pro-tRNA_synth_II"/>
</dbReference>
<dbReference type="Gene3D" id="3.40.50.800">
    <property type="entry name" value="Anticodon-binding domain"/>
    <property type="match status" value="1"/>
</dbReference>
<evidence type="ECO:0000256" key="3">
    <source>
        <dbReference type="ARBA" id="ARBA00012835"/>
    </source>
</evidence>
<feature type="region of interest" description="Disordered" evidence="20">
    <location>
        <begin position="1218"/>
        <end position="1246"/>
    </location>
</feature>
<dbReference type="InterPro" id="IPR049437">
    <property type="entry name" value="tRNA-synt_1c_C2"/>
</dbReference>
<dbReference type="Pfam" id="PF00587">
    <property type="entry name" value="tRNA-synt_2b"/>
    <property type="match status" value="1"/>
</dbReference>
<keyword evidence="19" id="KW-0175">Coiled coil</keyword>
<dbReference type="InterPro" id="IPR036282">
    <property type="entry name" value="Glutathione-S-Trfase_C_sf"/>
</dbReference>
<evidence type="ECO:0000313" key="24">
    <source>
        <dbReference type="EMBL" id="KYM85116.1"/>
    </source>
</evidence>
<dbReference type="FunFam" id="1.10.287.10:FF:000006">
    <property type="entry name" value="Bifunctional glutamate/proline--tRNA ligase"/>
    <property type="match status" value="6"/>
</dbReference>
<feature type="domain" description="WHEP-TRS" evidence="23">
    <location>
        <begin position="1388"/>
        <end position="1444"/>
    </location>
</feature>
<feature type="compositionally biased region" description="Basic and acidic residues" evidence="20">
    <location>
        <begin position="202"/>
        <end position="219"/>
    </location>
</feature>
<dbReference type="SUPFAM" id="SSF55681">
    <property type="entry name" value="Class II aaRS and biotin synthetases"/>
    <property type="match status" value="1"/>
</dbReference>
<evidence type="ECO:0000313" key="25">
    <source>
        <dbReference type="Proteomes" id="UP000078540"/>
    </source>
</evidence>
<dbReference type="InterPro" id="IPR000738">
    <property type="entry name" value="WHEP-TRS_dom"/>
</dbReference>
<dbReference type="InterPro" id="IPR020056">
    <property type="entry name" value="Rbsml_bL25/Gln-tRNA_synth_N"/>
</dbReference>
<dbReference type="PANTHER" id="PTHR43382:SF2">
    <property type="entry name" value="BIFUNCTIONAL GLUTAMATE_PROLINE--TRNA LIGASE"/>
    <property type="match status" value="1"/>
</dbReference>
<dbReference type="Gene3D" id="1.10.287.10">
    <property type="entry name" value="S15/NS1, RNA-binding"/>
    <property type="match status" value="9"/>
</dbReference>
<dbReference type="CDD" id="cd00807">
    <property type="entry name" value="GlnRS_core"/>
    <property type="match status" value="1"/>
</dbReference>
<evidence type="ECO:0000256" key="5">
    <source>
        <dbReference type="ARBA" id="ARBA00022598"/>
    </source>
</evidence>
<dbReference type="SMART" id="SM00991">
    <property type="entry name" value="WHEP-TRS"/>
    <property type="match status" value="9"/>
</dbReference>
<keyword evidence="25" id="KW-1185">Reference proteome</keyword>
<comment type="similarity">
    <text evidence="1">In the C-terminal section; belongs to the class-II aminoacyl-tRNA synthetase family.</text>
</comment>
<dbReference type="InterPro" id="IPR001412">
    <property type="entry name" value="aa-tRNA-synth_I_CS"/>
</dbReference>
<feature type="compositionally biased region" description="Basic and acidic residues" evidence="20">
    <location>
        <begin position="1592"/>
        <end position="1622"/>
    </location>
</feature>
<dbReference type="InterPro" id="IPR004526">
    <property type="entry name" value="Glu-tRNA-synth_arc/euk"/>
</dbReference>
<evidence type="ECO:0000256" key="4">
    <source>
        <dbReference type="ARBA" id="ARBA00022553"/>
    </source>
</evidence>
<dbReference type="FunFam" id="1.10.1160.10:FF:000001">
    <property type="entry name" value="Glutamine--tRNA ligase"/>
    <property type="match status" value="1"/>
</dbReference>
<dbReference type="PRINTS" id="PR00987">
    <property type="entry name" value="TRNASYNTHGLU"/>
</dbReference>
<dbReference type="HAMAP" id="MF_02076">
    <property type="entry name" value="Glu_tRNA_synth_type2"/>
    <property type="match status" value="1"/>
</dbReference>
<evidence type="ECO:0000256" key="13">
    <source>
        <dbReference type="ARBA" id="ARBA00023268"/>
    </source>
</evidence>